<feature type="DNA-binding region" description="OmpR/PhoB-type" evidence="6">
    <location>
        <begin position="132"/>
        <end position="233"/>
    </location>
</feature>
<dbReference type="GO" id="GO:0006355">
    <property type="term" value="P:regulation of DNA-templated transcription"/>
    <property type="evidence" value="ECO:0007669"/>
    <property type="project" value="InterPro"/>
</dbReference>
<evidence type="ECO:0000256" key="4">
    <source>
        <dbReference type="ARBA" id="ARBA00023125"/>
    </source>
</evidence>
<evidence type="ECO:0000256" key="3">
    <source>
        <dbReference type="ARBA" id="ARBA00023015"/>
    </source>
</evidence>
<dbReference type="GO" id="GO:0000156">
    <property type="term" value="F:phosphorelay response regulator activity"/>
    <property type="evidence" value="ECO:0007669"/>
    <property type="project" value="TreeGrafter"/>
</dbReference>
<dbReference type="KEGG" id="pmar:B0X71_19950"/>
<dbReference type="PANTHER" id="PTHR48111:SF40">
    <property type="entry name" value="PHOSPHATE REGULON TRANSCRIPTIONAL REGULATORY PROTEIN PHOB"/>
    <property type="match status" value="1"/>
</dbReference>
<dbReference type="EMBL" id="CP019641">
    <property type="protein sequence ID" value="AQQ55437.1"/>
    <property type="molecule type" value="Genomic_DNA"/>
</dbReference>
<dbReference type="SUPFAM" id="SSF46894">
    <property type="entry name" value="C-terminal effector domain of the bipartite response regulators"/>
    <property type="match status" value="1"/>
</dbReference>
<dbReference type="PROSITE" id="PS51755">
    <property type="entry name" value="OMPR_PHOB"/>
    <property type="match status" value="1"/>
</dbReference>
<dbReference type="InterPro" id="IPR001867">
    <property type="entry name" value="OmpR/PhoB-type_DNA-bd"/>
</dbReference>
<dbReference type="SUPFAM" id="SSF52172">
    <property type="entry name" value="CheY-like"/>
    <property type="match status" value="1"/>
</dbReference>
<dbReference type="InterPro" id="IPR011006">
    <property type="entry name" value="CheY-like_superfamily"/>
</dbReference>
<accession>A0A1Q2L5R5</accession>
<dbReference type="CDD" id="cd00383">
    <property type="entry name" value="trans_reg_C"/>
    <property type="match status" value="1"/>
</dbReference>
<evidence type="ECO:0000259" key="7">
    <source>
        <dbReference type="PROSITE" id="PS51755"/>
    </source>
</evidence>
<dbReference type="InterPro" id="IPR016032">
    <property type="entry name" value="Sig_transdc_resp-reg_C-effctor"/>
</dbReference>
<dbReference type="Proteomes" id="UP000188184">
    <property type="component" value="Plasmid unnamed1"/>
</dbReference>
<keyword evidence="2" id="KW-0902">Two-component regulatory system</keyword>
<keyword evidence="9" id="KW-1185">Reference proteome</keyword>
<evidence type="ECO:0000256" key="1">
    <source>
        <dbReference type="ARBA" id="ARBA00022553"/>
    </source>
</evidence>
<keyword evidence="1" id="KW-0597">Phosphoprotein</keyword>
<feature type="domain" description="OmpR/PhoB-type" evidence="7">
    <location>
        <begin position="132"/>
        <end position="233"/>
    </location>
</feature>
<dbReference type="PANTHER" id="PTHR48111">
    <property type="entry name" value="REGULATOR OF RPOS"/>
    <property type="match status" value="1"/>
</dbReference>
<keyword evidence="5" id="KW-0804">Transcription</keyword>
<dbReference type="GO" id="GO:0000976">
    <property type="term" value="F:transcription cis-regulatory region binding"/>
    <property type="evidence" value="ECO:0007669"/>
    <property type="project" value="TreeGrafter"/>
</dbReference>
<keyword evidence="8" id="KW-0614">Plasmid</keyword>
<dbReference type="InterPro" id="IPR036388">
    <property type="entry name" value="WH-like_DNA-bd_sf"/>
</dbReference>
<dbReference type="InterPro" id="IPR039420">
    <property type="entry name" value="WalR-like"/>
</dbReference>
<dbReference type="GO" id="GO:0032993">
    <property type="term" value="C:protein-DNA complex"/>
    <property type="evidence" value="ECO:0007669"/>
    <property type="project" value="TreeGrafter"/>
</dbReference>
<name>A0A1Q2L5R5_9BACL</name>
<gene>
    <name evidence="8" type="ORF">B0X71_19950</name>
</gene>
<keyword evidence="4 6" id="KW-0238">DNA-binding</keyword>
<sequence length="237" mass="27064">MKNVLVFDSQSNFPGKDALINKGYHFEYLSEIEPTLVKSVRSSVSGVLVSFDLIKLDIVSFIRKIKTAFADKPLIIYSADDDGLNTILMIEAGADEVLSRGMNTREAQARVVKQFNIFQQLTSFGATQLLQAECIHIHEFKLYPNSYEIKKNEEVIELTPREFFTLLFLYENRGKIVTREDIINELKNTFGKTSDNKRITDMFISNIRNKLGLDCSTSFNIATVRGRGYYLKFNNST</sequence>
<dbReference type="Pfam" id="PF00486">
    <property type="entry name" value="Trans_reg_C"/>
    <property type="match status" value="1"/>
</dbReference>
<dbReference type="GO" id="GO:0005829">
    <property type="term" value="C:cytosol"/>
    <property type="evidence" value="ECO:0007669"/>
    <property type="project" value="TreeGrafter"/>
</dbReference>
<evidence type="ECO:0000313" key="9">
    <source>
        <dbReference type="Proteomes" id="UP000188184"/>
    </source>
</evidence>
<dbReference type="SMART" id="SM00862">
    <property type="entry name" value="Trans_reg_C"/>
    <property type="match status" value="1"/>
</dbReference>
<organism evidence="8 9">
    <name type="scientific">Planococcus lenghuensis</name>
    <dbReference type="NCBI Taxonomy" id="2213202"/>
    <lineage>
        <taxon>Bacteria</taxon>
        <taxon>Bacillati</taxon>
        <taxon>Bacillota</taxon>
        <taxon>Bacilli</taxon>
        <taxon>Bacillales</taxon>
        <taxon>Caryophanaceae</taxon>
        <taxon>Planococcus</taxon>
    </lineage>
</organism>
<evidence type="ECO:0000313" key="8">
    <source>
        <dbReference type="EMBL" id="AQQ55437.1"/>
    </source>
</evidence>
<evidence type="ECO:0000256" key="6">
    <source>
        <dbReference type="PROSITE-ProRule" id="PRU01091"/>
    </source>
</evidence>
<reference evidence="8 9" key="1">
    <citation type="submission" date="2017-02" db="EMBL/GenBank/DDBJ databases">
        <title>The complete genomic sequence of a novel cold adapted crude oil-degrading bacterium Planococcus qaidamina Y42.</title>
        <authorList>
            <person name="Yang R."/>
        </authorList>
    </citation>
    <scope>NUCLEOTIDE SEQUENCE [LARGE SCALE GENOMIC DNA]</scope>
    <source>
        <strain evidence="8 9">Y42</strain>
        <plasmid evidence="8 9">unnamed1</plasmid>
    </source>
</reference>
<keyword evidence="3" id="KW-0805">Transcription regulation</keyword>
<evidence type="ECO:0000256" key="5">
    <source>
        <dbReference type="ARBA" id="ARBA00023163"/>
    </source>
</evidence>
<dbReference type="Gene3D" id="1.10.10.10">
    <property type="entry name" value="Winged helix-like DNA-binding domain superfamily/Winged helix DNA-binding domain"/>
    <property type="match status" value="1"/>
</dbReference>
<dbReference type="RefSeq" id="WP_198038762.1">
    <property type="nucleotide sequence ID" value="NZ_CP019641.1"/>
</dbReference>
<protein>
    <recommendedName>
        <fullName evidence="7">OmpR/PhoB-type domain-containing protein</fullName>
    </recommendedName>
</protein>
<geneLocation type="plasmid" evidence="8 9">
    <name>unnamed1</name>
</geneLocation>
<dbReference type="AlphaFoldDB" id="A0A1Q2L5R5"/>
<evidence type="ECO:0000256" key="2">
    <source>
        <dbReference type="ARBA" id="ARBA00023012"/>
    </source>
</evidence>
<proteinExistence type="predicted"/>